<sequence length="1002" mass="109212">MLIPLPIHVTAHSISKSRGITTTSTRFGRRSTASRIIPRTLATNTKTQSTASPTHLSVSESPVYFYGTSNGGYGVISYVPICAAGQSGIIISTTSGTIMPSSNAPPNPRAAFCAANSTTGARFKGIGLDESSNQLYILYNGSLGQSVSLVNTTTMDVLYTGKIDSQIGECTSIAVAKHDTIPTSIVILSSARGLWITPTKSFESGAYTQLSQFLADQTPVDIASSNNYVYIVGTVARLNGYFIKQINVADSSSITLDLEILTTRFLETYRYLADKAQMTRKPIQVCNSIVYMFMVDINGQGLVIRSYTQQPFQMLGQNSLLISSADTVVSISCASSSTTFNDASFSGISILVQPADQKELYIINVDKETRASFKKTVSIGSKLDSQNSINESVSTIGLATQSTTFSMGLLRIANSVVNTWVVDLVNGSYLADITPNKTNCDTGHFFYPSKNACVLCTEFENPPSFCLKPQLQRSVADSGPSGFKSLSIPVRVLIIIGVLLLACLIIGLALKYLIYYKKTLEPREQLLDSSLKAISCQTVDSLSQSESTSFNTDSPGKETYVAVELNGVLGLSESKEAGNKSESDQESLNRYAMDESVPPVLRVKTFGAYDFLTADLDASIDTLTKKAIEMGMKVETADMRSSCIALGSIDGFLQKRVSISTVDPDRSIHSVYVEQDSAHVSPLDVSVLNSPIKSSDNCEMHNDTCCCFSKPLPLKSCPHSTPFSTDMESETANQNHTHVLDIASAKPNLANQGSNLAHADHYSNTLNARSTTSINDDNNHTLESSLVSQFPLDNLCQNKSSLLSGGHDTQCVERSSYETHISQKSRGRSFSENNELIRPAYATTDDDVPVTSLKSIKRLSSQVDIESKCDSDKTPILINSDPQHSLKPRHMKTVWRRSQSFQSLRRTDVQGRFHGHIIKTAPKNAIFTLRSTNIESNSISSPSESMLSSNQLLTNRMTASRIFSDYTDTDDEHHSPRVYARLMRSCSFGPLNLGEHSDESYH</sequence>
<dbReference type="GeneID" id="18242861"/>
<dbReference type="InParanoid" id="F4P0K7"/>
<accession>F4P0K7</accession>
<evidence type="ECO:0000313" key="2">
    <source>
        <dbReference type="EMBL" id="EGF81608.1"/>
    </source>
</evidence>
<gene>
    <name evidence="2" type="ORF">BATDEDRAFT_87662</name>
</gene>
<protein>
    <submittedName>
        <fullName evidence="2">Uncharacterized protein</fullName>
    </submittedName>
</protein>
<keyword evidence="1" id="KW-1133">Transmembrane helix</keyword>
<dbReference type="HOGENOM" id="CLU_299346_0_0_1"/>
<keyword evidence="1" id="KW-0472">Membrane</keyword>
<keyword evidence="1" id="KW-0812">Transmembrane</keyword>
<evidence type="ECO:0000313" key="3">
    <source>
        <dbReference type="Proteomes" id="UP000007241"/>
    </source>
</evidence>
<dbReference type="RefSeq" id="XP_006678260.1">
    <property type="nucleotide sequence ID" value="XM_006678197.1"/>
</dbReference>
<proteinExistence type="predicted"/>
<keyword evidence="3" id="KW-1185">Reference proteome</keyword>
<evidence type="ECO:0000256" key="1">
    <source>
        <dbReference type="SAM" id="Phobius"/>
    </source>
</evidence>
<dbReference type="EMBL" id="GL882882">
    <property type="protein sequence ID" value="EGF81608.1"/>
    <property type="molecule type" value="Genomic_DNA"/>
</dbReference>
<dbReference type="Proteomes" id="UP000007241">
    <property type="component" value="Unassembled WGS sequence"/>
</dbReference>
<dbReference type="AlphaFoldDB" id="F4P0K7"/>
<feature type="transmembrane region" description="Helical" evidence="1">
    <location>
        <begin position="492"/>
        <end position="514"/>
    </location>
</feature>
<organism evidence="2 3">
    <name type="scientific">Batrachochytrium dendrobatidis (strain JAM81 / FGSC 10211)</name>
    <name type="common">Frog chytrid fungus</name>
    <dbReference type="NCBI Taxonomy" id="684364"/>
    <lineage>
        <taxon>Eukaryota</taxon>
        <taxon>Fungi</taxon>
        <taxon>Fungi incertae sedis</taxon>
        <taxon>Chytridiomycota</taxon>
        <taxon>Chytridiomycota incertae sedis</taxon>
        <taxon>Chytridiomycetes</taxon>
        <taxon>Rhizophydiales</taxon>
        <taxon>Rhizophydiales incertae sedis</taxon>
        <taxon>Batrachochytrium</taxon>
    </lineage>
</organism>
<reference evidence="2 3" key="1">
    <citation type="submission" date="2009-12" db="EMBL/GenBank/DDBJ databases">
        <title>The draft genome of Batrachochytrium dendrobatidis.</title>
        <authorList>
            <consortium name="US DOE Joint Genome Institute (JGI-PGF)"/>
            <person name="Kuo A."/>
            <person name="Salamov A."/>
            <person name="Schmutz J."/>
            <person name="Lucas S."/>
            <person name="Pitluck S."/>
            <person name="Rosenblum E."/>
            <person name="Stajich J."/>
            <person name="Eisen M."/>
            <person name="Grigoriev I.V."/>
        </authorList>
    </citation>
    <scope>NUCLEOTIDE SEQUENCE [LARGE SCALE GENOMIC DNA]</scope>
    <source>
        <strain evidence="3">JAM81 / FGSC 10211</strain>
    </source>
</reference>
<name>F4P0K7_BATDJ</name>